<keyword evidence="4" id="KW-1185">Reference proteome</keyword>
<accession>A0A3B0C9Y9</accession>
<feature type="domain" description="N-acetyltransferase" evidence="2">
    <location>
        <begin position="3"/>
        <end position="154"/>
    </location>
</feature>
<dbReference type="PANTHER" id="PTHR13947:SF37">
    <property type="entry name" value="LD18367P"/>
    <property type="match status" value="1"/>
</dbReference>
<evidence type="ECO:0000256" key="1">
    <source>
        <dbReference type="ARBA" id="ARBA00022679"/>
    </source>
</evidence>
<name>A0A3B0C9Y9_9FLAO</name>
<dbReference type="GO" id="GO:0008080">
    <property type="term" value="F:N-acetyltransferase activity"/>
    <property type="evidence" value="ECO:0007669"/>
    <property type="project" value="InterPro"/>
</dbReference>
<sequence length="157" mass="18406">MSIRIVPFEPKYAHSFRDLNIAWLKKYFHVEAKDALLLENCQESIIDTGGFIFLAEYKDEIAGCFSFIPFDERVFELGKMAVDPSYQGLKIGQKLLSFAIDFAKENQWRKIVLYSSTKLDTALYIYRKYGFVEVELEKEIPYKRSDIKMELVFDSKN</sequence>
<dbReference type="InterPro" id="IPR050769">
    <property type="entry name" value="NAT_camello-type"/>
</dbReference>
<organism evidence="3 4">
    <name type="scientific">Ulvibacterium marinum</name>
    <dbReference type="NCBI Taxonomy" id="2419782"/>
    <lineage>
        <taxon>Bacteria</taxon>
        <taxon>Pseudomonadati</taxon>
        <taxon>Bacteroidota</taxon>
        <taxon>Flavobacteriia</taxon>
        <taxon>Flavobacteriales</taxon>
        <taxon>Flavobacteriaceae</taxon>
        <taxon>Ulvibacterium</taxon>
    </lineage>
</organism>
<reference evidence="3 4" key="1">
    <citation type="submission" date="2018-10" db="EMBL/GenBank/DDBJ databases">
        <title>Ulvibacterium marinum gen. nov., sp. nov., a novel marine bacterium of the family Flavobacteriaceae, isolated from a culture of the green alga Ulva prolifera.</title>
        <authorList>
            <person name="Zhang Z."/>
        </authorList>
    </citation>
    <scope>NUCLEOTIDE SEQUENCE [LARGE SCALE GENOMIC DNA]</scope>
    <source>
        <strain evidence="3 4">CCMM003</strain>
    </source>
</reference>
<dbReference type="AlphaFoldDB" id="A0A3B0C9Y9"/>
<dbReference type="EMBL" id="RBCJ01000002">
    <property type="protein sequence ID" value="RKN81438.1"/>
    <property type="molecule type" value="Genomic_DNA"/>
</dbReference>
<dbReference type="SUPFAM" id="SSF55729">
    <property type="entry name" value="Acyl-CoA N-acyltransferases (Nat)"/>
    <property type="match status" value="1"/>
</dbReference>
<protein>
    <submittedName>
        <fullName evidence="3">N-acetyltransferase</fullName>
    </submittedName>
</protein>
<comment type="caution">
    <text evidence="3">The sequence shown here is derived from an EMBL/GenBank/DDBJ whole genome shotgun (WGS) entry which is preliminary data.</text>
</comment>
<dbReference type="PROSITE" id="PS51186">
    <property type="entry name" value="GNAT"/>
    <property type="match status" value="1"/>
</dbReference>
<dbReference type="Gene3D" id="3.40.630.30">
    <property type="match status" value="1"/>
</dbReference>
<dbReference type="OrthoDB" id="1431064at2"/>
<dbReference type="RefSeq" id="WP_120711596.1">
    <property type="nucleotide sequence ID" value="NZ_RBCJ01000002.1"/>
</dbReference>
<evidence type="ECO:0000313" key="3">
    <source>
        <dbReference type="EMBL" id="RKN81438.1"/>
    </source>
</evidence>
<dbReference type="InterPro" id="IPR016181">
    <property type="entry name" value="Acyl_CoA_acyltransferase"/>
</dbReference>
<dbReference type="Proteomes" id="UP000276603">
    <property type="component" value="Unassembled WGS sequence"/>
</dbReference>
<dbReference type="InterPro" id="IPR000182">
    <property type="entry name" value="GNAT_dom"/>
</dbReference>
<dbReference type="CDD" id="cd04301">
    <property type="entry name" value="NAT_SF"/>
    <property type="match status" value="1"/>
</dbReference>
<dbReference type="Pfam" id="PF00583">
    <property type="entry name" value="Acetyltransf_1"/>
    <property type="match status" value="1"/>
</dbReference>
<proteinExistence type="predicted"/>
<dbReference type="PANTHER" id="PTHR13947">
    <property type="entry name" value="GNAT FAMILY N-ACETYLTRANSFERASE"/>
    <property type="match status" value="1"/>
</dbReference>
<evidence type="ECO:0000313" key="4">
    <source>
        <dbReference type="Proteomes" id="UP000276603"/>
    </source>
</evidence>
<keyword evidence="1 3" id="KW-0808">Transferase</keyword>
<gene>
    <name evidence="3" type="ORF">D7Z94_10985</name>
</gene>
<evidence type="ECO:0000259" key="2">
    <source>
        <dbReference type="PROSITE" id="PS51186"/>
    </source>
</evidence>